<feature type="transmembrane region" description="Helical" evidence="6">
    <location>
        <begin position="535"/>
        <end position="558"/>
    </location>
</feature>
<keyword evidence="5 6" id="KW-0472">Membrane</keyword>
<dbReference type="InterPro" id="IPR043926">
    <property type="entry name" value="ABCG_dom"/>
</dbReference>
<feature type="transmembrane region" description="Helical" evidence="6">
    <location>
        <begin position="463"/>
        <end position="483"/>
    </location>
</feature>
<protein>
    <recommendedName>
        <fullName evidence="7">ABC transporter domain-containing protein</fullName>
    </recommendedName>
</protein>
<reference evidence="8 9" key="1">
    <citation type="journal article" date="2019" name="BMC Genomics">
        <title>Chromosome level assembly and comparative genome analysis confirm lager-brewing yeasts originated from a single hybridization.</title>
        <authorList>
            <person name="Salazar A.N."/>
            <person name="Gorter de Vries A.R."/>
            <person name="van den Broek M."/>
            <person name="Brouwers N."/>
            <person name="de la Torre Cortes P."/>
            <person name="Kuijpers N.G.A."/>
            <person name="Daran J.G."/>
            <person name="Abeel T."/>
        </authorList>
    </citation>
    <scope>NUCLEOTIDE SEQUENCE [LARGE SCALE GENOMIC DNA]</scope>
    <source>
        <strain evidence="8 9">CBS 1483</strain>
    </source>
</reference>
<keyword evidence="2" id="KW-0813">Transport</keyword>
<dbReference type="Pfam" id="PF00005">
    <property type="entry name" value="ABC_tran"/>
    <property type="match status" value="1"/>
</dbReference>
<feature type="transmembrane region" description="Helical" evidence="6">
    <location>
        <begin position="495"/>
        <end position="514"/>
    </location>
</feature>
<dbReference type="InterPro" id="IPR003439">
    <property type="entry name" value="ABC_transporter-like_ATP-bd"/>
</dbReference>
<gene>
    <name evidence="8" type="ORF">GRS66_008313</name>
</gene>
<evidence type="ECO:0000256" key="5">
    <source>
        <dbReference type="ARBA" id="ARBA00023136"/>
    </source>
</evidence>
<keyword evidence="3 6" id="KW-0812">Transmembrane</keyword>
<dbReference type="GO" id="GO:0140359">
    <property type="term" value="F:ABC-type transporter activity"/>
    <property type="evidence" value="ECO:0007669"/>
    <property type="project" value="InterPro"/>
</dbReference>
<keyword evidence="4 6" id="KW-1133">Transmembrane helix</keyword>
<evidence type="ECO:0000259" key="7">
    <source>
        <dbReference type="PROSITE" id="PS50893"/>
    </source>
</evidence>
<feature type="domain" description="ABC transporter" evidence="7">
    <location>
        <begin position="132"/>
        <end position="397"/>
    </location>
</feature>
<dbReference type="PROSITE" id="PS00211">
    <property type="entry name" value="ABC_TRANSPORTER_1"/>
    <property type="match status" value="1"/>
</dbReference>
<evidence type="ECO:0000256" key="6">
    <source>
        <dbReference type="SAM" id="Phobius"/>
    </source>
</evidence>
<dbReference type="GO" id="GO:0005524">
    <property type="term" value="F:ATP binding"/>
    <property type="evidence" value="ECO:0007669"/>
    <property type="project" value="InterPro"/>
</dbReference>
<organism evidence="8 9">
    <name type="scientific">Saccharomyces pastorianus</name>
    <name type="common">Lager yeast</name>
    <name type="synonym">Saccharomyces cerevisiae x Saccharomyces eubayanus</name>
    <dbReference type="NCBI Taxonomy" id="27292"/>
    <lineage>
        <taxon>Eukaryota</taxon>
        <taxon>Fungi</taxon>
        <taxon>Dikarya</taxon>
        <taxon>Ascomycota</taxon>
        <taxon>Saccharomycotina</taxon>
        <taxon>Saccharomycetes</taxon>
        <taxon>Saccharomycetales</taxon>
        <taxon>Saccharomycetaceae</taxon>
        <taxon>Saccharomyces</taxon>
    </lineage>
</organism>
<evidence type="ECO:0000256" key="1">
    <source>
        <dbReference type="ARBA" id="ARBA00004141"/>
    </source>
</evidence>
<evidence type="ECO:0000256" key="2">
    <source>
        <dbReference type="ARBA" id="ARBA00022448"/>
    </source>
</evidence>
<evidence type="ECO:0000313" key="8">
    <source>
        <dbReference type="EMBL" id="QID85728.1"/>
    </source>
</evidence>
<dbReference type="GO" id="GO:0016887">
    <property type="term" value="F:ATP hydrolysis activity"/>
    <property type="evidence" value="ECO:0007669"/>
    <property type="project" value="InterPro"/>
</dbReference>
<sequence>MFENMVGHSSDPIHQQLQAESTKKFNGSLEEDKLFRNSQHDIEDVSTSLGIETTSHINLLARVLSSRTSKEGPFDGKSLNLGFDAQEILSQYVSNANDQGIHLRKTGVVLDDVGVQGIDTSLVESATFGDILRLPVTIYKGIKSQRHKKMRNILQNINLLVKPGDMLLVLGRPGAGCSSLLKTAGGVIDQFSGVSGTISYDGITQSEMIKNFKSDVIYNGELDVHFPYLTVKQTLDFAIACKTPQKRVNNMSREEYITTTRDFYATVFGLTHTYDTKVGNDFVRGVSGGERKRVSIAEAVVARVLFIVGTTLLEAWTLPQRWNLHRLFIYYGPVEEAEAYFERIGYERPPRQSTPEFLTALTDSNGLHIVKHGFENKVPKSAEEFEKLWKDSPELAKLERDIKVHNETVNSDSSKTTLKSTIHQEQSKYARKSSYYTISYWKQLQLCTQRSFQRIYGNRSSTIINIIAAVAIAFIIGSLSYNTPSSMDGAFTRGSVLYFALLYYSLMGLANMTFDYRPILQKHKNYSLYHPSAESLGSTIAAFPFRMIGLTLFIIILYFLSGLHRSAGSFYGFVLGMCSEAINGLFELVAAACDNISQANSIAGVLTLSISMYSTFMIQLPSMHPWFVWIAYILPIRYAFESMLNAEFHGRRMSCGGSGVIPYGPGYENVQADALVGELGAGLSVEQRKKLSIGVELVAKPDLLLFLDEPTSGLDSQSSWAIVQLLKKLANAGQSILCTIHQPSATLFEQFDRLLLLKKGGQTVYFGDIGDNSSMVLDYFQRNGGRECDGSENPAEEVIRT</sequence>
<evidence type="ECO:0000256" key="3">
    <source>
        <dbReference type="ARBA" id="ARBA00022692"/>
    </source>
</evidence>
<accession>A0A6C1E8S0</accession>
<dbReference type="InterPro" id="IPR027417">
    <property type="entry name" value="P-loop_NTPase"/>
</dbReference>
<comment type="subcellular location">
    <subcellularLocation>
        <location evidence="1">Membrane</location>
        <topology evidence="1">Multi-pass membrane protein</topology>
    </subcellularLocation>
</comment>
<name>A0A6C1E8S0_SACPS</name>
<keyword evidence="9" id="KW-1185">Reference proteome</keyword>
<dbReference type="Pfam" id="PF01061">
    <property type="entry name" value="ABC2_membrane"/>
    <property type="match status" value="1"/>
</dbReference>
<dbReference type="SUPFAM" id="SSF52540">
    <property type="entry name" value="P-loop containing nucleoside triphosphate hydrolases"/>
    <property type="match status" value="2"/>
</dbReference>
<dbReference type="Proteomes" id="UP000501346">
    <property type="component" value="Chromosome SeIX"/>
</dbReference>
<dbReference type="Gene3D" id="3.40.50.300">
    <property type="entry name" value="P-loop containing nucleotide triphosphate hydrolases"/>
    <property type="match status" value="2"/>
</dbReference>
<proteinExistence type="predicted"/>
<dbReference type="PANTHER" id="PTHR19241">
    <property type="entry name" value="ATP-BINDING CASSETTE TRANSPORTER"/>
    <property type="match status" value="1"/>
</dbReference>
<dbReference type="EMBL" id="CP049006">
    <property type="protein sequence ID" value="QID85728.1"/>
    <property type="molecule type" value="Genomic_DNA"/>
</dbReference>
<dbReference type="OrthoDB" id="3994150at2759"/>
<dbReference type="GO" id="GO:0016020">
    <property type="term" value="C:membrane"/>
    <property type="evidence" value="ECO:0007669"/>
    <property type="project" value="UniProtKB-SubCell"/>
</dbReference>
<dbReference type="AlphaFoldDB" id="A0A6C1E8S0"/>
<dbReference type="Pfam" id="PF19055">
    <property type="entry name" value="ABC2_membrane_7"/>
    <property type="match status" value="1"/>
</dbReference>
<feature type="transmembrane region" description="Helical" evidence="6">
    <location>
        <begin position="570"/>
        <end position="590"/>
    </location>
</feature>
<dbReference type="InterPro" id="IPR017871">
    <property type="entry name" value="ABC_transporter-like_CS"/>
</dbReference>
<evidence type="ECO:0000256" key="4">
    <source>
        <dbReference type="ARBA" id="ARBA00022989"/>
    </source>
</evidence>
<dbReference type="PROSITE" id="PS50893">
    <property type="entry name" value="ABC_TRANSPORTER_2"/>
    <property type="match status" value="1"/>
</dbReference>
<dbReference type="InterPro" id="IPR013525">
    <property type="entry name" value="ABC2_TM"/>
</dbReference>
<evidence type="ECO:0000313" key="9">
    <source>
        <dbReference type="Proteomes" id="UP000501346"/>
    </source>
</evidence>